<comment type="caution">
    <text evidence="1">The sequence shown here is derived from an EMBL/GenBank/DDBJ whole genome shotgun (WGS) entry which is preliminary data.</text>
</comment>
<evidence type="ECO:0000313" key="2">
    <source>
        <dbReference type="Proteomes" id="UP000287651"/>
    </source>
</evidence>
<organism evidence="1 2">
    <name type="scientific">Ensete ventricosum</name>
    <name type="common">Abyssinian banana</name>
    <name type="synonym">Musa ensete</name>
    <dbReference type="NCBI Taxonomy" id="4639"/>
    <lineage>
        <taxon>Eukaryota</taxon>
        <taxon>Viridiplantae</taxon>
        <taxon>Streptophyta</taxon>
        <taxon>Embryophyta</taxon>
        <taxon>Tracheophyta</taxon>
        <taxon>Spermatophyta</taxon>
        <taxon>Magnoliopsida</taxon>
        <taxon>Liliopsida</taxon>
        <taxon>Zingiberales</taxon>
        <taxon>Musaceae</taxon>
        <taxon>Ensete</taxon>
    </lineage>
</organism>
<accession>A0A426XS26</accession>
<sequence>MTGELDCFSSHICLREPSKSKDKAEYFHSLEGSMRVNKDQHNSANPTPDSFVGELKQYGESEFDYSTIATESGWEPKVRVAAKVED</sequence>
<dbReference type="Proteomes" id="UP000287651">
    <property type="component" value="Unassembled WGS sequence"/>
</dbReference>
<reference evidence="1 2" key="1">
    <citation type="journal article" date="2014" name="Agronomy (Basel)">
        <title>A Draft Genome Sequence for Ensete ventricosum, the Drought-Tolerant Tree Against Hunger.</title>
        <authorList>
            <person name="Harrison J."/>
            <person name="Moore K.A."/>
            <person name="Paszkiewicz K."/>
            <person name="Jones T."/>
            <person name="Grant M."/>
            <person name="Ambacheew D."/>
            <person name="Muzemil S."/>
            <person name="Studholme D.J."/>
        </authorList>
    </citation>
    <scope>NUCLEOTIDE SEQUENCE [LARGE SCALE GENOMIC DNA]</scope>
</reference>
<dbReference type="AlphaFoldDB" id="A0A426XS26"/>
<name>A0A426XS26_ENSVE</name>
<proteinExistence type="predicted"/>
<gene>
    <name evidence="1" type="ORF">B296_00038372</name>
</gene>
<evidence type="ECO:0000313" key="1">
    <source>
        <dbReference type="EMBL" id="RRT42289.1"/>
    </source>
</evidence>
<dbReference type="EMBL" id="AMZH03017951">
    <property type="protein sequence ID" value="RRT42289.1"/>
    <property type="molecule type" value="Genomic_DNA"/>
</dbReference>
<protein>
    <submittedName>
        <fullName evidence="1">Uncharacterized protein</fullName>
    </submittedName>
</protein>